<dbReference type="InterPro" id="IPR036034">
    <property type="entry name" value="PDZ_sf"/>
</dbReference>
<keyword evidence="9" id="KW-1185">Reference proteome</keyword>
<dbReference type="Pfam" id="PF17820">
    <property type="entry name" value="PDZ_6"/>
    <property type="match status" value="1"/>
</dbReference>
<dbReference type="Pfam" id="PF03572">
    <property type="entry name" value="Peptidase_S41"/>
    <property type="match status" value="1"/>
</dbReference>
<dbReference type="InterPro" id="IPR041489">
    <property type="entry name" value="PDZ_6"/>
</dbReference>
<dbReference type="SMART" id="SM00245">
    <property type="entry name" value="TSPc"/>
    <property type="match status" value="1"/>
</dbReference>
<dbReference type="InterPro" id="IPR005151">
    <property type="entry name" value="Tail-specific_protease"/>
</dbReference>
<evidence type="ECO:0000313" key="8">
    <source>
        <dbReference type="EMBL" id="MBZ5715404.1"/>
    </source>
</evidence>
<keyword evidence="3 5" id="KW-0378">Hydrolase</keyword>
<dbReference type="PROSITE" id="PS50106">
    <property type="entry name" value="PDZ"/>
    <property type="match status" value="1"/>
</dbReference>
<reference evidence="8" key="1">
    <citation type="submission" date="2021-08" db="EMBL/GenBank/DDBJ databases">
        <authorList>
            <person name="Stevens D.C."/>
        </authorList>
    </citation>
    <scope>NUCLEOTIDE SEQUENCE</scope>
    <source>
        <strain evidence="8">DSM 53165</strain>
    </source>
</reference>
<evidence type="ECO:0000256" key="5">
    <source>
        <dbReference type="RuleBase" id="RU004404"/>
    </source>
</evidence>
<dbReference type="RefSeq" id="WP_224197146.1">
    <property type="nucleotide sequence ID" value="NZ_JAIRAU010000057.1"/>
</dbReference>
<dbReference type="Gene3D" id="3.90.226.10">
    <property type="entry name" value="2-enoyl-CoA Hydratase, Chain A, domain 1"/>
    <property type="match status" value="1"/>
</dbReference>
<keyword evidence="4 5" id="KW-0720">Serine protease</keyword>
<evidence type="ECO:0000256" key="1">
    <source>
        <dbReference type="ARBA" id="ARBA00009179"/>
    </source>
</evidence>
<evidence type="ECO:0000256" key="4">
    <source>
        <dbReference type="ARBA" id="ARBA00022825"/>
    </source>
</evidence>
<keyword evidence="2 5" id="KW-0645">Protease</keyword>
<dbReference type="InterPro" id="IPR029045">
    <property type="entry name" value="ClpP/crotonase-like_dom_sf"/>
</dbReference>
<dbReference type="Gene3D" id="2.30.42.10">
    <property type="match status" value="1"/>
</dbReference>
<evidence type="ECO:0000256" key="6">
    <source>
        <dbReference type="SAM" id="MobiDB-lite"/>
    </source>
</evidence>
<dbReference type="Gene3D" id="3.30.750.44">
    <property type="match status" value="1"/>
</dbReference>
<dbReference type="Pfam" id="PF22694">
    <property type="entry name" value="CtpB_N-like"/>
    <property type="match status" value="1"/>
</dbReference>
<dbReference type="SUPFAM" id="SSF52096">
    <property type="entry name" value="ClpP/crotonase"/>
    <property type="match status" value="1"/>
</dbReference>
<comment type="caution">
    <text evidence="8">The sequence shown here is derived from an EMBL/GenBank/DDBJ whole genome shotgun (WGS) entry which is preliminary data.</text>
</comment>
<proteinExistence type="inferred from homology"/>
<dbReference type="CDD" id="cd07560">
    <property type="entry name" value="Peptidase_S41_CPP"/>
    <property type="match status" value="1"/>
</dbReference>
<evidence type="ECO:0000313" key="9">
    <source>
        <dbReference type="Proteomes" id="UP001139031"/>
    </source>
</evidence>
<dbReference type="InterPro" id="IPR001478">
    <property type="entry name" value="PDZ"/>
</dbReference>
<dbReference type="NCBIfam" id="TIGR00225">
    <property type="entry name" value="prc"/>
    <property type="match status" value="1"/>
</dbReference>
<feature type="domain" description="PDZ" evidence="7">
    <location>
        <begin position="100"/>
        <end position="163"/>
    </location>
</feature>
<name>A0ABS7U4R9_9BACT</name>
<dbReference type="PANTHER" id="PTHR32060:SF30">
    <property type="entry name" value="CARBOXY-TERMINAL PROCESSING PROTEASE CTPA"/>
    <property type="match status" value="1"/>
</dbReference>
<dbReference type="InterPro" id="IPR004447">
    <property type="entry name" value="Peptidase_S41A"/>
</dbReference>
<feature type="region of interest" description="Disordered" evidence="6">
    <location>
        <begin position="397"/>
        <end position="422"/>
    </location>
</feature>
<organism evidence="8 9">
    <name type="scientific">Nannocystis pusilla</name>
    <dbReference type="NCBI Taxonomy" id="889268"/>
    <lineage>
        <taxon>Bacteria</taxon>
        <taxon>Pseudomonadati</taxon>
        <taxon>Myxococcota</taxon>
        <taxon>Polyangia</taxon>
        <taxon>Nannocystales</taxon>
        <taxon>Nannocystaceae</taxon>
        <taxon>Nannocystis</taxon>
    </lineage>
</organism>
<feature type="compositionally biased region" description="Basic and acidic residues" evidence="6">
    <location>
        <begin position="397"/>
        <end position="420"/>
    </location>
</feature>
<evidence type="ECO:0000259" key="7">
    <source>
        <dbReference type="PROSITE" id="PS50106"/>
    </source>
</evidence>
<dbReference type="Proteomes" id="UP001139031">
    <property type="component" value="Unassembled WGS sequence"/>
</dbReference>
<evidence type="ECO:0000256" key="3">
    <source>
        <dbReference type="ARBA" id="ARBA00022801"/>
    </source>
</evidence>
<dbReference type="EMBL" id="JAIRAU010000057">
    <property type="protein sequence ID" value="MBZ5715404.1"/>
    <property type="molecule type" value="Genomic_DNA"/>
</dbReference>
<accession>A0ABS7U4R9</accession>
<sequence>MTRSKLRAVALVGLGMLFGAGLSGYVQSAIAQPGAVAQAPRPAPADYSRYRKLDMFARALTILENHYVRPVDSEKLIYGAIAGLVAELDPHSEFLPPREARLLREDIEGSFGGVGMVVVLRQETEPQARYVLEVREVVAKGPAERAGVAVGDLIPSIEGKPISHFFDLRRAIMAMRGQPGTKVSFVLERPAPKVDGKPGKPSVRTVVVTREYIDSPAVTSRVLGEGLGYVRLRDFSETSGREVSDALATLRDQSRDGLGGVVLDLRDNGGGLLDQAIAVVDLFVNEGPIVRTRGRRGELLDEARAVPGQAWSKLPLVVLVNKSSASASEIVAGALQDHRRALIVGERTYGKGSVQAPFELGDGSLLKLTIALYYTPNDRLIQASGIQPDVLAGADFRPYKDSQPELEPERAQPRHLKPEDFGYPAGALQDDSEAVRAAGEDAQLRVAVQHLRGMVRVPSRGGRRR</sequence>
<comment type="similarity">
    <text evidence="1 5">Belongs to the peptidase S41A family.</text>
</comment>
<dbReference type="SUPFAM" id="SSF50156">
    <property type="entry name" value="PDZ domain-like"/>
    <property type="match status" value="1"/>
</dbReference>
<protein>
    <submittedName>
        <fullName evidence="8">S41 family peptidase</fullName>
    </submittedName>
</protein>
<gene>
    <name evidence="8" type="ORF">K7C98_39725</name>
</gene>
<evidence type="ECO:0000256" key="2">
    <source>
        <dbReference type="ARBA" id="ARBA00022670"/>
    </source>
</evidence>
<dbReference type="PANTHER" id="PTHR32060">
    <property type="entry name" value="TAIL-SPECIFIC PROTEASE"/>
    <property type="match status" value="1"/>
</dbReference>
<dbReference type="InterPro" id="IPR055210">
    <property type="entry name" value="CtpA/B_N"/>
</dbReference>
<dbReference type="SMART" id="SM00228">
    <property type="entry name" value="PDZ"/>
    <property type="match status" value="1"/>
</dbReference>